<name>A0A2G9C588_9BURK</name>
<dbReference type="InterPro" id="IPR050490">
    <property type="entry name" value="Bact_solute-bd_prot1"/>
</dbReference>
<organism evidence="3 4">
    <name type="scientific">Roseateles chitinivorans</name>
    <dbReference type="NCBI Taxonomy" id="2917965"/>
    <lineage>
        <taxon>Bacteria</taxon>
        <taxon>Pseudomonadati</taxon>
        <taxon>Pseudomonadota</taxon>
        <taxon>Betaproteobacteria</taxon>
        <taxon>Burkholderiales</taxon>
        <taxon>Sphaerotilaceae</taxon>
        <taxon>Roseateles</taxon>
    </lineage>
</organism>
<keyword evidence="4" id="KW-1185">Reference proteome</keyword>
<comment type="caution">
    <text evidence="3">The sequence shown here is derived from an EMBL/GenBank/DDBJ whole genome shotgun (WGS) entry which is preliminary data.</text>
</comment>
<gene>
    <name evidence="3" type="ORF">CS062_18860</name>
</gene>
<dbReference type="Gene3D" id="3.40.190.10">
    <property type="entry name" value="Periplasmic binding protein-like II"/>
    <property type="match status" value="1"/>
</dbReference>
<accession>A0A2G9C588</accession>
<dbReference type="PANTHER" id="PTHR43649:SF12">
    <property type="entry name" value="DIACETYLCHITOBIOSE BINDING PROTEIN DASA"/>
    <property type="match status" value="1"/>
</dbReference>
<evidence type="ECO:0000313" key="3">
    <source>
        <dbReference type="EMBL" id="PIM51610.1"/>
    </source>
</evidence>
<dbReference type="InterPro" id="IPR006059">
    <property type="entry name" value="SBP"/>
</dbReference>
<dbReference type="SUPFAM" id="SSF53850">
    <property type="entry name" value="Periplasmic binding protein-like II"/>
    <property type="match status" value="1"/>
</dbReference>
<dbReference type="OrthoDB" id="5897001at2"/>
<comment type="similarity">
    <text evidence="2">Belongs to the bacterial solute-binding protein 1 family.</text>
</comment>
<dbReference type="Proteomes" id="UP000231501">
    <property type="component" value="Unassembled WGS sequence"/>
</dbReference>
<proteinExistence type="inferred from homology"/>
<dbReference type="GO" id="GO:0042597">
    <property type="term" value="C:periplasmic space"/>
    <property type="evidence" value="ECO:0007669"/>
    <property type="project" value="UniProtKB-SubCell"/>
</dbReference>
<comment type="subcellular location">
    <subcellularLocation>
        <location evidence="1">Periplasm</location>
    </subcellularLocation>
</comment>
<sequence length="467" mass="51302">MPRGEPAPGAPKSFARRAATLFMATIAAVLTSTPLLTSCGDNHAEPAPKTEITLMRFFGSCDAKFGAVNDASQGVGECGIVTAMVNEFNATNTDGIRVKTQTAEWAPYYDQLTARLVAKDIPTVAVMHESALGDYVRRRLIEPLDASLPALGIDVNDFTDHARRGVTLNGQIYALPFDTWAWLWHINTTLMSQAGLMGADGKPRLPHSPDELLAMARQFKQRTGKPLFAWAIVKETAATNRTFQTLIAQQDTQLFSEDGRRIDMHQPQVVNALSLMQRLYTEGHVKPNLDYGAANQAFLNGEAGVVVVGTWTIDQFLREARKPESPLKGGYTVVPFPQLYQRPAVFADGHSWALFKGGAATPEQHAAALKLLQFIWQRSAEWARTGHLPVRRSVAQSEAFRALPFRENLTEITRTGASMPSSVPTQRAVELLIGEDVSNLLVSGKSIAEVQDDVEKQVNKALKKVRR</sequence>
<dbReference type="AlphaFoldDB" id="A0A2G9C588"/>
<dbReference type="Pfam" id="PF13416">
    <property type="entry name" value="SBP_bac_8"/>
    <property type="match status" value="1"/>
</dbReference>
<dbReference type="EMBL" id="PEOG01000058">
    <property type="protein sequence ID" value="PIM51610.1"/>
    <property type="molecule type" value="Genomic_DNA"/>
</dbReference>
<dbReference type="PANTHER" id="PTHR43649">
    <property type="entry name" value="ARABINOSE-BINDING PROTEIN-RELATED"/>
    <property type="match status" value="1"/>
</dbReference>
<evidence type="ECO:0000313" key="4">
    <source>
        <dbReference type="Proteomes" id="UP000231501"/>
    </source>
</evidence>
<evidence type="ECO:0000256" key="2">
    <source>
        <dbReference type="ARBA" id="ARBA00008520"/>
    </source>
</evidence>
<protein>
    <submittedName>
        <fullName evidence="3">ABC transporter substrate-binding protein</fullName>
    </submittedName>
</protein>
<reference evidence="3 4" key="1">
    <citation type="submission" date="2017-11" db="EMBL/GenBank/DDBJ databases">
        <title>Draft genome sequence of Mitsuaria sp. HWN-4.</title>
        <authorList>
            <person name="Gundlapally S.R."/>
        </authorList>
    </citation>
    <scope>NUCLEOTIDE SEQUENCE [LARGE SCALE GENOMIC DNA]</scope>
    <source>
        <strain evidence="3 4">HWN-4</strain>
    </source>
</reference>
<evidence type="ECO:0000256" key="1">
    <source>
        <dbReference type="ARBA" id="ARBA00004418"/>
    </source>
</evidence>